<evidence type="ECO:0000259" key="7">
    <source>
        <dbReference type="Pfam" id="PF08540"/>
    </source>
</evidence>
<dbReference type="CDD" id="cd00827">
    <property type="entry name" value="init_cond_enzymes"/>
    <property type="match status" value="1"/>
</dbReference>
<dbReference type="GO" id="GO:0004421">
    <property type="term" value="F:hydroxymethylglutaryl-CoA synthase activity"/>
    <property type="evidence" value="ECO:0007669"/>
    <property type="project" value="UniProtKB-EC"/>
</dbReference>
<dbReference type="PANTHER" id="PTHR43323">
    <property type="entry name" value="3-HYDROXY-3-METHYLGLUTARYL COENZYME A SYNTHASE"/>
    <property type="match status" value="1"/>
</dbReference>
<dbReference type="AlphaFoldDB" id="A0AAD5WZ09"/>
<evidence type="ECO:0000259" key="6">
    <source>
        <dbReference type="Pfam" id="PF01154"/>
    </source>
</evidence>
<evidence type="ECO:0000256" key="1">
    <source>
        <dbReference type="ARBA" id="ARBA00007061"/>
    </source>
</evidence>
<dbReference type="GO" id="GO:0010142">
    <property type="term" value="P:farnesyl diphosphate biosynthetic process, mevalonate pathway"/>
    <property type="evidence" value="ECO:0007669"/>
    <property type="project" value="InterPro"/>
</dbReference>
<keyword evidence="9" id="KW-1185">Reference proteome</keyword>
<dbReference type="Gene3D" id="3.40.47.10">
    <property type="match status" value="1"/>
</dbReference>
<dbReference type="InterPro" id="IPR000590">
    <property type="entry name" value="HMG_CoA_synt_AS"/>
</dbReference>
<dbReference type="Pfam" id="PF08540">
    <property type="entry name" value="HMG_CoA_synt_C"/>
    <property type="match status" value="1"/>
</dbReference>
<name>A0AAD5WZ09_9FUNG</name>
<feature type="active site" description="Proton donor/acceptor" evidence="3">
    <location>
        <position position="101"/>
    </location>
</feature>
<dbReference type="GO" id="GO:0006084">
    <property type="term" value="P:acetyl-CoA metabolic process"/>
    <property type="evidence" value="ECO:0007669"/>
    <property type="project" value="InterPro"/>
</dbReference>
<feature type="binding site" evidence="4">
    <location>
        <position position="227"/>
    </location>
    <ligand>
        <name>CoA</name>
        <dbReference type="ChEBI" id="CHEBI:57287"/>
    </ligand>
</feature>
<evidence type="ECO:0000256" key="3">
    <source>
        <dbReference type="PIRSR" id="PIRSR610122-1"/>
    </source>
</evidence>
<evidence type="ECO:0000313" key="8">
    <source>
        <dbReference type="EMBL" id="KAJ3045166.1"/>
    </source>
</evidence>
<dbReference type="EC" id="2.3.3.10" evidence="5"/>
<accession>A0AAD5WZ09</accession>
<dbReference type="FunFam" id="3.40.47.10:FF:000008">
    <property type="entry name" value="3-hydroxy-3-methylglutaryl coenzyme A synthase"/>
    <property type="match status" value="1"/>
</dbReference>
<comment type="function">
    <text evidence="5">Catalyzes the condensation of acetyl-CoA with acetoacetyl-CoA to form HMG-CoA.</text>
</comment>
<proteinExistence type="inferred from homology"/>
<keyword evidence="2 5" id="KW-0808">Transferase</keyword>
<evidence type="ECO:0000313" key="9">
    <source>
        <dbReference type="Proteomes" id="UP001212841"/>
    </source>
</evidence>
<gene>
    <name evidence="8" type="ORF">HK097_001271</name>
</gene>
<comment type="caution">
    <text evidence="8">The sequence shown here is derived from an EMBL/GenBank/DDBJ whole genome shotgun (WGS) entry which is preliminary data.</text>
</comment>
<evidence type="ECO:0000256" key="5">
    <source>
        <dbReference type="RuleBase" id="RU364071"/>
    </source>
</evidence>
<feature type="domain" description="Hydroxymethylglutaryl-coenzyme A synthase N-terminal" evidence="6">
    <location>
        <begin position="11"/>
        <end position="192"/>
    </location>
</feature>
<protein>
    <recommendedName>
        <fullName evidence="5">Hydroxymethylglutaryl-CoA synthase</fullName>
        <shortName evidence="5">HMG-CoA synthase</shortName>
        <ecNumber evidence="5">2.3.3.10</ecNumber>
    </recommendedName>
    <alternativeName>
        <fullName evidence="5">3-hydroxy-3-methylglutaryl coenzyme A synthase</fullName>
    </alternativeName>
</protein>
<reference evidence="8" key="1">
    <citation type="submission" date="2020-05" db="EMBL/GenBank/DDBJ databases">
        <title>Phylogenomic resolution of chytrid fungi.</title>
        <authorList>
            <person name="Stajich J.E."/>
            <person name="Amses K."/>
            <person name="Simmons R."/>
            <person name="Seto K."/>
            <person name="Myers J."/>
            <person name="Bonds A."/>
            <person name="Quandt C.A."/>
            <person name="Barry K."/>
            <person name="Liu P."/>
            <person name="Grigoriev I."/>
            <person name="Longcore J.E."/>
            <person name="James T.Y."/>
        </authorList>
    </citation>
    <scope>NUCLEOTIDE SEQUENCE</scope>
    <source>
        <strain evidence="8">JEL0318</strain>
    </source>
</reference>
<comment type="catalytic activity">
    <reaction evidence="5">
        <text>acetoacetyl-CoA + acetyl-CoA + H2O = (3S)-3-hydroxy-3-methylglutaryl-CoA + CoA + H(+)</text>
        <dbReference type="Rhea" id="RHEA:10188"/>
        <dbReference type="ChEBI" id="CHEBI:15377"/>
        <dbReference type="ChEBI" id="CHEBI:15378"/>
        <dbReference type="ChEBI" id="CHEBI:43074"/>
        <dbReference type="ChEBI" id="CHEBI:57286"/>
        <dbReference type="ChEBI" id="CHEBI:57287"/>
        <dbReference type="ChEBI" id="CHEBI:57288"/>
        <dbReference type="EC" id="2.3.3.10"/>
    </reaction>
</comment>
<evidence type="ECO:0000256" key="4">
    <source>
        <dbReference type="PIRSR" id="PIRSR610122-2"/>
    </source>
</evidence>
<dbReference type="NCBIfam" id="TIGR01833">
    <property type="entry name" value="HMG-CoA-S_euk"/>
    <property type="match status" value="1"/>
</dbReference>
<dbReference type="SUPFAM" id="SSF53901">
    <property type="entry name" value="Thiolase-like"/>
    <property type="match status" value="2"/>
</dbReference>
<feature type="domain" description="Hydroxymethylglutaryl-coenzyme A synthase C-terminal" evidence="7">
    <location>
        <begin position="193"/>
        <end position="462"/>
    </location>
</feature>
<sequence length="475" mass="52228">MLSGSPRQPAQNVGIHAIEIYFPKKLTAALHSSLQYVDQSALEKFDGVSEGKYTIGLGLGGMGVADDREDIQSLALTVVQSLVEKYQISYSDIGRLEVGTETIIDKSKSVKSTLMQLFAESGNTDVEGIDTTNACYGGTNALFNSINWIESSSWDGRYALVVAGDIAVYKNGSARPTGGAGITALLLGANAPIVFDQGARVTHMEHAYDFYKPDLHSEYPEVDGQLSNTCYIKALDTVYNRYLDKIIKLEGTANPTVDSFDYFCFHTPYSKLVQKSVGRLAFSDFLRNPDAEQYAAFQQFKGLDLPSTYGNRDVEKAFVAYTKNTYNTKVAPSSLAAKNLGNMYAGSVYGGLASLISEVPSEQLQNKRVVLFSYGSGLAASMFSLTVRGPTDALARNINLKARLAQRTEIPPAEFDEIMNLREKTHNVRDYNPVRPVDERNLFPGTYYLEKVDEKFRRTYGRTPVDAPKAANGTH</sequence>
<dbReference type="InterPro" id="IPR013746">
    <property type="entry name" value="HMG_CoA_synt_C_dom"/>
</dbReference>
<comment type="similarity">
    <text evidence="1 5">Belongs to the thiolase-like superfamily. HMG-CoA synthase family.</text>
</comment>
<dbReference type="Proteomes" id="UP001212841">
    <property type="component" value="Unassembled WGS sequence"/>
</dbReference>
<dbReference type="PROSITE" id="PS01226">
    <property type="entry name" value="HMG_COA_SYNTHASE"/>
    <property type="match status" value="1"/>
</dbReference>
<dbReference type="GO" id="GO:0006696">
    <property type="term" value="P:ergosterol biosynthetic process"/>
    <property type="evidence" value="ECO:0007669"/>
    <property type="project" value="TreeGrafter"/>
</dbReference>
<feature type="binding site" evidence="4">
    <location>
        <position position="275"/>
    </location>
    <ligand>
        <name>CoA</name>
        <dbReference type="ChEBI" id="CHEBI:57287"/>
    </ligand>
</feature>
<feature type="binding site" evidence="4">
    <location>
        <position position="271"/>
    </location>
    <ligand>
        <name>CoA</name>
        <dbReference type="ChEBI" id="CHEBI:57287"/>
    </ligand>
</feature>
<dbReference type="InterPro" id="IPR010122">
    <property type="entry name" value="HMG_CoA_synthase_euk"/>
</dbReference>
<organism evidence="8 9">
    <name type="scientific">Rhizophlyctis rosea</name>
    <dbReference type="NCBI Taxonomy" id="64517"/>
    <lineage>
        <taxon>Eukaryota</taxon>
        <taxon>Fungi</taxon>
        <taxon>Fungi incertae sedis</taxon>
        <taxon>Chytridiomycota</taxon>
        <taxon>Chytridiomycota incertae sedis</taxon>
        <taxon>Chytridiomycetes</taxon>
        <taxon>Rhizophlyctidales</taxon>
        <taxon>Rhizophlyctidaceae</taxon>
        <taxon>Rhizophlyctis</taxon>
    </lineage>
</organism>
<dbReference type="InterPro" id="IPR016039">
    <property type="entry name" value="Thiolase-like"/>
</dbReference>
<evidence type="ECO:0000256" key="2">
    <source>
        <dbReference type="ARBA" id="ARBA00022679"/>
    </source>
</evidence>
<dbReference type="PANTHER" id="PTHR43323:SF2">
    <property type="entry name" value="HYDROXYMETHYLGLUTARYL-COA SYNTHASE"/>
    <property type="match status" value="1"/>
</dbReference>
<dbReference type="EMBL" id="JADGJD010001246">
    <property type="protein sequence ID" value="KAJ3045166.1"/>
    <property type="molecule type" value="Genomic_DNA"/>
</dbReference>
<dbReference type="Pfam" id="PF01154">
    <property type="entry name" value="HMG_CoA_synt_N"/>
    <property type="match status" value="1"/>
</dbReference>
<feature type="active site" description="Proton donor/acceptor" evidence="3">
    <location>
        <position position="266"/>
    </location>
</feature>
<feature type="active site" description="Acyl-thioester intermediate" evidence="3">
    <location>
        <position position="135"/>
    </location>
</feature>
<dbReference type="InterPro" id="IPR013528">
    <property type="entry name" value="HMG_CoA_synth_N"/>
</dbReference>